<name>A0A094PLK9_9ZZZZ</name>
<dbReference type="GO" id="GO:0016998">
    <property type="term" value="P:cell wall macromolecule catabolic process"/>
    <property type="evidence" value="ECO:0007669"/>
    <property type="project" value="InterPro"/>
</dbReference>
<dbReference type="InterPro" id="IPR002053">
    <property type="entry name" value="Glyco_hydro_25"/>
</dbReference>
<dbReference type="AlphaFoldDB" id="A0A094PLK9"/>
<comment type="similarity">
    <text evidence="1">Belongs to the glycosyl hydrolase 25 family.</text>
</comment>
<sequence>MKIKVFLLTIALMLGIAGAPQSVAATSTLSMSVRQTPSASETLLTLFGTLKPNRSGTPVKIEVDIAGKWSSTRFSTKVTKVGTWKVTALATALDAKVRYRAVSVVNGKSLYSPIRSIVVKQQPEITNADPAQFIDLLGPGGRIHGADVSRWQHPNDKQIDFVKMYEAGMRFVFIKASDTRESADLLAVKYAAMDHHAAQAAGIYTGFYHYAVLPDVSSNEEIKRDALAQAQKVVWRLASMGGYSERDLPYALDLENKCVRYSATGACQKYATRSAVTLWATTFLASLKEKTGRTPILYSYAAFLEGSMYRSPELAQYPLWLAQYGIDPANPINQPGLKNIGCYVHSWTGANCDSQWTVWQYSSCGIAPKYGVPGSRLDLNVFRGTPSSFLDLAKGSWTPSLVDLMPQREPTVLTVLTQSSTTTNKYVTFKVNVARPDGSPVVTGNVKLVFDKSTTPEVRPRQTIVRETSGVWTLALRDVPAGTYLGKIKFQDVSGTHEDSIFPVTFTVAQGPTPSPKPTPSPTATKKPTTDGCRGQIKN</sequence>
<feature type="region of interest" description="Disordered" evidence="2">
    <location>
        <begin position="508"/>
        <end position="539"/>
    </location>
</feature>
<dbReference type="GO" id="GO:0009253">
    <property type="term" value="P:peptidoglycan catabolic process"/>
    <property type="evidence" value="ECO:0007669"/>
    <property type="project" value="InterPro"/>
</dbReference>
<dbReference type="GO" id="GO:0016052">
    <property type="term" value="P:carbohydrate catabolic process"/>
    <property type="evidence" value="ECO:0007669"/>
    <property type="project" value="TreeGrafter"/>
</dbReference>
<evidence type="ECO:0000313" key="3">
    <source>
        <dbReference type="EMBL" id="KGA12620.1"/>
    </source>
</evidence>
<evidence type="ECO:0008006" key="4">
    <source>
        <dbReference type="Google" id="ProtNLM"/>
    </source>
</evidence>
<dbReference type="Pfam" id="PF01183">
    <property type="entry name" value="Glyco_hydro_25"/>
    <property type="match status" value="1"/>
</dbReference>
<dbReference type="InterPro" id="IPR017853">
    <property type="entry name" value="GH"/>
</dbReference>
<dbReference type="EMBL" id="JNSK01000195">
    <property type="protein sequence ID" value="KGA12620.1"/>
    <property type="molecule type" value="Genomic_DNA"/>
</dbReference>
<dbReference type="PANTHER" id="PTHR34135">
    <property type="entry name" value="LYSOZYME"/>
    <property type="match status" value="1"/>
</dbReference>
<evidence type="ECO:0000256" key="1">
    <source>
        <dbReference type="ARBA" id="ARBA00010646"/>
    </source>
</evidence>
<dbReference type="PANTHER" id="PTHR34135:SF2">
    <property type="entry name" value="LYSOZYME"/>
    <property type="match status" value="1"/>
</dbReference>
<dbReference type="PROSITE" id="PS51904">
    <property type="entry name" value="GLYCOSYL_HYDROL_F25_2"/>
    <property type="match status" value="1"/>
</dbReference>
<gene>
    <name evidence="3" type="ORF">GM50_23860</name>
</gene>
<organism evidence="3">
    <name type="scientific">freshwater metagenome</name>
    <dbReference type="NCBI Taxonomy" id="449393"/>
    <lineage>
        <taxon>unclassified sequences</taxon>
        <taxon>metagenomes</taxon>
        <taxon>ecological metagenomes</taxon>
    </lineage>
</organism>
<comment type="caution">
    <text evidence="3">The sequence shown here is derived from an EMBL/GenBank/DDBJ whole genome shotgun (WGS) entry which is preliminary data.</text>
</comment>
<proteinExistence type="inferred from homology"/>
<reference evidence="3" key="1">
    <citation type="submission" date="2014-05" db="EMBL/GenBank/DDBJ databases">
        <title>Key roles for freshwater Actinobacteria revealed by deep metagenomic sequencing.</title>
        <authorList>
            <person name="Ghai R."/>
            <person name="Mizuno C.M."/>
            <person name="Picazo A."/>
            <person name="Camacho A."/>
            <person name="Rodriguez-Valera F."/>
        </authorList>
    </citation>
    <scope>NUCLEOTIDE SEQUENCE</scope>
</reference>
<accession>A0A094PLK9</accession>
<dbReference type="CDD" id="cd00599">
    <property type="entry name" value="GH25_muramidase"/>
    <property type="match status" value="1"/>
</dbReference>
<dbReference type="SUPFAM" id="SSF51445">
    <property type="entry name" value="(Trans)glycosidases"/>
    <property type="match status" value="1"/>
</dbReference>
<protein>
    <recommendedName>
        <fullName evidence="4">Lysozyme M1 (1,4-beta-N-acetylmuramidase)</fullName>
    </recommendedName>
</protein>
<dbReference type="Gene3D" id="3.20.20.80">
    <property type="entry name" value="Glycosidases"/>
    <property type="match status" value="1"/>
</dbReference>
<dbReference type="GO" id="GO:0003796">
    <property type="term" value="F:lysozyme activity"/>
    <property type="evidence" value="ECO:0007669"/>
    <property type="project" value="InterPro"/>
</dbReference>
<evidence type="ECO:0000256" key="2">
    <source>
        <dbReference type="SAM" id="MobiDB-lite"/>
    </source>
</evidence>